<feature type="region of interest" description="Disordered" evidence="1">
    <location>
        <begin position="102"/>
        <end position="122"/>
    </location>
</feature>
<comment type="caution">
    <text evidence="3">The sequence shown here is derived from an EMBL/GenBank/DDBJ whole genome shotgun (WGS) entry which is preliminary data.</text>
</comment>
<feature type="compositionally biased region" description="Basic and acidic residues" evidence="1">
    <location>
        <begin position="862"/>
        <end position="893"/>
    </location>
</feature>
<sequence length="1016" mass="114515">MTSPVCDLPEKLFLVAHIVIPSTSLKSLQLSDFIQQNPSIKLVQGGEPQELSLKFVTPQSLFRFEFVVQKNIKFKKDVKDSSIYLFNDFIPTEELNQTIYPSNTAETSMPPTQTDLSASPDTMRMDTSPSYAQINTELSFSNLCSWIDWLNSRRTISQTDISKYPLRVAEHSSVMTFNSFADFLTESGELDHAPLFFNQIIFHGCSSLVRPRVWPYLLLLHDENTSAIEKTLLRDRYVEKYHRLAVQTRARRNTGGRTQMDRGGETATAVGRHFEELERREVRIARTVAPSHNTNSTASSRLVTQTREMLDALLVLNPLLEEIPELTQFCHVLLRAMGGDRALAFQGLVSLISPIQPFISKPSSIKVLLNLMLSCLTFTDPILSKHLLSLSGEVGMGDQQDTPEAMWVMLPPLLSLFVSEFGEEDVLGVWEALLGFGWMEQHLGFGDWATDSTQQETGTNSSDMLKLNGETLSVPYTHKHPFRRGNADYSLSAVSMRELFTLKGSSTHTNNQSDVGKIVRRSDRLGDGATEAHGTAFIPVSYFSSCLKLQDAPLSSPHQYSFLFSPSLHSSVDAVWETGRGRAQKNTLSENGWGACRGKGLLMSPLAPSMSLLPFLLLAWLSDWKDDILAKTTSLSDFVDLMNQKRKEKRDSIVNRVRPVFQDPRETYAPPELNTDSSPVQPPKNPEARCDEVVRLVEKATEIYLIAFDRVIEMRKNRTTGWQNETDIFSELELLFVSGWGLSQRGEVLWEVVGDKGWKDFAQNDGAPRSRDVRWKGGKVEDNERKTKREEEKKRETELADWTQVIADPGKQQTMRSVVVDTHKSVQPTPSSGWGAVGRLAGKVGKSVVSRMTGADLYEEQRERERQFQMRAEEKARERREEERRRHELRQAEEQIMAMSMRQHDDDDSSVIMDLNESESEQDTPTQTESTSAPTSTESAYAPTSTESTYNPALTESVVFAPPPPRQPLTYTRLETSNRPRQVVEIGQGYGSYVSSSVSSPDASPTQTHVRRDVRE</sequence>
<feature type="region of interest" description="Disordered" evidence="1">
    <location>
        <begin position="862"/>
        <end position="1016"/>
    </location>
</feature>
<name>A0ABQ9XLM1_9EUKA</name>
<dbReference type="EMBL" id="JARBJD010000108">
    <property type="protein sequence ID" value="KAK2952095.1"/>
    <property type="molecule type" value="Genomic_DNA"/>
</dbReference>
<keyword evidence="4" id="KW-1185">Reference proteome</keyword>
<evidence type="ECO:0000256" key="1">
    <source>
        <dbReference type="SAM" id="MobiDB-lite"/>
    </source>
</evidence>
<dbReference type="SUPFAM" id="SSF47923">
    <property type="entry name" value="Ypt/Rab-GAP domain of gyp1p"/>
    <property type="match status" value="1"/>
</dbReference>
<protein>
    <recommendedName>
        <fullName evidence="2">Rab-GAP TBC domain-containing protein</fullName>
    </recommendedName>
</protein>
<evidence type="ECO:0000259" key="2">
    <source>
        <dbReference type="PROSITE" id="PS50086"/>
    </source>
</evidence>
<organism evidence="3 4">
    <name type="scientific">Blattamonas nauphoetae</name>
    <dbReference type="NCBI Taxonomy" id="2049346"/>
    <lineage>
        <taxon>Eukaryota</taxon>
        <taxon>Metamonada</taxon>
        <taxon>Preaxostyla</taxon>
        <taxon>Oxymonadida</taxon>
        <taxon>Blattamonas</taxon>
    </lineage>
</organism>
<proteinExistence type="predicted"/>
<feature type="region of interest" description="Disordered" evidence="1">
    <location>
        <begin position="763"/>
        <end position="795"/>
    </location>
</feature>
<feature type="compositionally biased region" description="Low complexity" evidence="1">
    <location>
        <begin position="991"/>
        <end position="1000"/>
    </location>
</feature>
<gene>
    <name evidence="3" type="ORF">BLNAU_12946</name>
</gene>
<dbReference type="Proteomes" id="UP001281761">
    <property type="component" value="Unassembled WGS sequence"/>
</dbReference>
<feature type="compositionally biased region" description="Basic and acidic residues" evidence="1">
    <location>
        <begin position="768"/>
        <end position="795"/>
    </location>
</feature>
<accession>A0ABQ9XLM1</accession>
<evidence type="ECO:0000313" key="3">
    <source>
        <dbReference type="EMBL" id="KAK2952095.1"/>
    </source>
</evidence>
<dbReference type="InterPro" id="IPR035969">
    <property type="entry name" value="Rab-GAP_TBC_sf"/>
</dbReference>
<dbReference type="InterPro" id="IPR000195">
    <property type="entry name" value="Rab-GAP-TBC_dom"/>
</dbReference>
<dbReference type="PROSITE" id="PS50086">
    <property type="entry name" value="TBC_RABGAP"/>
    <property type="match status" value="1"/>
</dbReference>
<feature type="compositionally biased region" description="Polar residues" evidence="1">
    <location>
        <begin position="969"/>
        <end position="980"/>
    </location>
</feature>
<feature type="compositionally biased region" description="Low complexity" evidence="1">
    <location>
        <begin position="924"/>
        <end position="949"/>
    </location>
</feature>
<reference evidence="3 4" key="1">
    <citation type="journal article" date="2022" name="bioRxiv">
        <title>Genomics of Preaxostyla Flagellates Illuminates Evolutionary Transitions and the Path Towards Mitochondrial Loss.</title>
        <authorList>
            <person name="Novak L.V.F."/>
            <person name="Treitli S.C."/>
            <person name="Pyrih J."/>
            <person name="Halakuc P."/>
            <person name="Pipaliya S.V."/>
            <person name="Vacek V."/>
            <person name="Brzon O."/>
            <person name="Soukal P."/>
            <person name="Eme L."/>
            <person name="Dacks J.B."/>
            <person name="Karnkowska A."/>
            <person name="Elias M."/>
            <person name="Hampl V."/>
        </authorList>
    </citation>
    <scope>NUCLEOTIDE SEQUENCE [LARGE SCALE GENOMIC DNA]</scope>
    <source>
        <strain evidence="3">NAU3</strain>
        <tissue evidence="3">Gut</tissue>
    </source>
</reference>
<evidence type="ECO:0000313" key="4">
    <source>
        <dbReference type="Proteomes" id="UP001281761"/>
    </source>
</evidence>
<feature type="domain" description="Rab-GAP TBC" evidence="2">
    <location>
        <begin position="204"/>
        <end position="437"/>
    </location>
</feature>
<feature type="region of interest" description="Disordered" evidence="1">
    <location>
        <begin position="665"/>
        <end position="687"/>
    </location>
</feature>